<sequence length="107" mass="12738">MKSLGEIARKMHKQSITLQSEPWLIGPCRHFENIKKTNSGWWKRVTVPECLDNCLNENSSLEFPTLRFKENLSLKQFVIKAFLWNKKCFSFSLYRVIIYLQKILMLI</sequence>
<dbReference type="Proteomes" id="UP000887116">
    <property type="component" value="Unassembled WGS sequence"/>
</dbReference>
<comment type="caution">
    <text evidence="1">The sequence shown here is derived from an EMBL/GenBank/DDBJ whole genome shotgun (WGS) entry which is preliminary data.</text>
</comment>
<dbReference type="OrthoDB" id="6437326at2759"/>
<evidence type="ECO:0000313" key="2">
    <source>
        <dbReference type="Proteomes" id="UP000887116"/>
    </source>
</evidence>
<name>A0A8X6L2M5_TRICU</name>
<accession>A0A8X6L2M5</accession>
<protein>
    <submittedName>
        <fullName evidence="1">Uncharacterized protein</fullName>
    </submittedName>
</protein>
<evidence type="ECO:0000313" key="1">
    <source>
        <dbReference type="EMBL" id="GFQ93166.1"/>
    </source>
</evidence>
<proteinExistence type="predicted"/>
<reference evidence="1" key="1">
    <citation type="submission" date="2020-07" db="EMBL/GenBank/DDBJ databases">
        <title>Multicomponent nature underlies the extraordinary mechanical properties of spider dragline silk.</title>
        <authorList>
            <person name="Kono N."/>
            <person name="Nakamura H."/>
            <person name="Mori M."/>
            <person name="Yoshida Y."/>
            <person name="Ohtoshi R."/>
            <person name="Malay A.D."/>
            <person name="Moran D.A.P."/>
            <person name="Tomita M."/>
            <person name="Numata K."/>
            <person name="Arakawa K."/>
        </authorList>
    </citation>
    <scope>NUCLEOTIDE SEQUENCE</scope>
</reference>
<dbReference type="AlphaFoldDB" id="A0A8X6L2M5"/>
<organism evidence="1 2">
    <name type="scientific">Trichonephila clavata</name>
    <name type="common">Joro spider</name>
    <name type="synonym">Nephila clavata</name>
    <dbReference type="NCBI Taxonomy" id="2740835"/>
    <lineage>
        <taxon>Eukaryota</taxon>
        <taxon>Metazoa</taxon>
        <taxon>Ecdysozoa</taxon>
        <taxon>Arthropoda</taxon>
        <taxon>Chelicerata</taxon>
        <taxon>Arachnida</taxon>
        <taxon>Araneae</taxon>
        <taxon>Araneomorphae</taxon>
        <taxon>Entelegynae</taxon>
        <taxon>Araneoidea</taxon>
        <taxon>Nephilidae</taxon>
        <taxon>Trichonephila</taxon>
    </lineage>
</organism>
<gene>
    <name evidence="1" type="ORF">TNCT_186321</name>
</gene>
<dbReference type="EMBL" id="BMAO01024132">
    <property type="protein sequence ID" value="GFQ93166.1"/>
    <property type="molecule type" value="Genomic_DNA"/>
</dbReference>
<keyword evidence="2" id="KW-1185">Reference proteome</keyword>